<protein>
    <recommendedName>
        <fullName evidence="1">Protein FecR C-terminal domain-containing protein</fullName>
    </recommendedName>
</protein>
<reference evidence="2 3" key="1">
    <citation type="journal article" date="2014" name="Genome Announc.">
        <title>Draft Genome Sequences of Marine Flavobacterium Algibacter lectus Strains SS8 and NR4.</title>
        <authorList>
            <person name="Takatani N."/>
            <person name="Nakanishi M."/>
            <person name="Meirelles P."/>
            <person name="Mino S."/>
            <person name="Suda W."/>
            <person name="Oshima K."/>
            <person name="Hattori M."/>
            <person name="Ohkuma M."/>
            <person name="Hosokawa M."/>
            <person name="Miyashita K."/>
            <person name="Thompson F.L."/>
            <person name="Niwa A."/>
            <person name="Sawabe T."/>
            <person name="Sawabe T."/>
        </authorList>
    </citation>
    <scope>NUCLEOTIDE SEQUENCE [LARGE SCALE GENOMIC DNA]</scope>
    <source>
        <strain evidence="3">JCM19274</strain>
    </source>
</reference>
<dbReference type="AlphaFoldDB" id="A0A090X151"/>
<evidence type="ECO:0000259" key="1">
    <source>
        <dbReference type="Pfam" id="PF16344"/>
    </source>
</evidence>
<organism evidence="2 3">
    <name type="scientific">Algibacter lectus</name>
    <dbReference type="NCBI Taxonomy" id="221126"/>
    <lineage>
        <taxon>Bacteria</taxon>
        <taxon>Pseudomonadati</taxon>
        <taxon>Bacteroidota</taxon>
        <taxon>Flavobacteriia</taxon>
        <taxon>Flavobacteriales</taxon>
        <taxon>Flavobacteriaceae</taxon>
        <taxon>Algibacter</taxon>
    </lineage>
</organism>
<evidence type="ECO:0000313" key="3">
    <source>
        <dbReference type="Proteomes" id="UP000029643"/>
    </source>
</evidence>
<feature type="domain" description="Protein FecR C-terminal" evidence="1">
    <location>
        <begin position="25"/>
        <end position="90"/>
    </location>
</feature>
<accession>A0A090X151</accession>
<dbReference type="InterPro" id="IPR032508">
    <property type="entry name" value="FecR_C"/>
</dbReference>
<gene>
    <name evidence="2" type="ORF">JCM19274_424</name>
</gene>
<dbReference type="RefSeq" id="WP_227806363.1">
    <property type="nucleotide sequence ID" value="NZ_BBNU01000017.1"/>
</dbReference>
<dbReference type="Pfam" id="PF16344">
    <property type="entry name" value="FecR_C"/>
    <property type="match status" value="1"/>
</dbReference>
<comment type="caution">
    <text evidence="2">The sequence shown here is derived from an EMBL/GenBank/DDBJ whole genome shotgun (WGS) entry which is preliminary data.</text>
</comment>
<proteinExistence type="predicted"/>
<dbReference type="EMBL" id="BBNU01000017">
    <property type="protein sequence ID" value="GAL81579.1"/>
    <property type="molecule type" value="Genomic_DNA"/>
</dbReference>
<evidence type="ECO:0000313" key="2">
    <source>
        <dbReference type="EMBL" id="GAL81579.1"/>
    </source>
</evidence>
<dbReference type="Gene3D" id="3.55.50.30">
    <property type="match status" value="1"/>
</dbReference>
<name>A0A090X151_9FLAO</name>
<sequence>MNLTKIYFVLILFSGFFSFGFQSQDKKPLIDVIAEIETKFDVKFSYSVTDMDQVFVEAFKDSESLQFIIDKLNASTNLNFKLLNERYITILPSKKLFRCAVF</sequence>
<dbReference type="Proteomes" id="UP000029643">
    <property type="component" value="Unassembled WGS sequence"/>
</dbReference>